<reference evidence="9 10" key="1">
    <citation type="submission" date="2023-09" db="EMBL/GenBank/DDBJ databases">
        <title>Pangenome analysis of Batrachochytrium dendrobatidis and related Chytrids.</title>
        <authorList>
            <person name="Yacoub M.N."/>
            <person name="Stajich J.E."/>
            <person name="James T.Y."/>
        </authorList>
    </citation>
    <scope>NUCLEOTIDE SEQUENCE [LARGE SCALE GENOMIC DNA]</scope>
    <source>
        <strain evidence="9 10">JEL0888</strain>
    </source>
</reference>
<evidence type="ECO:0000313" key="9">
    <source>
        <dbReference type="EMBL" id="KAL2914396.1"/>
    </source>
</evidence>
<dbReference type="Proteomes" id="UP001527925">
    <property type="component" value="Unassembled WGS sequence"/>
</dbReference>
<comment type="caution">
    <text evidence="9">The sequence shown here is derived from an EMBL/GenBank/DDBJ whole genome shotgun (WGS) entry which is preliminary data.</text>
</comment>
<keyword evidence="5" id="KW-0007">Acetylation</keyword>
<proteinExistence type="inferred from homology"/>
<dbReference type="InterPro" id="IPR013041">
    <property type="entry name" value="Clathrin_app_Ig-like_sf"/>
</dbReference>
<dbReference type="InterPro" id="IPR012295">
    <property type="entry name" value="TBP_dom_sf"/>
</dbReference>
<dbReference type="Pfam" id="PF09066">
    <property type="entry name" value="B2-adapt-app_C"/>
    <property type="match status" value="1"/>
</dbReference>
<dbReference type="SMART" id="SM01020">
    <property type="entry name" value="B2-adapt-app_C"/>
    <property type="match status" value="1"/>
</dbReference>
<feature type="region of interest" description="Disordered" evidence="7">
    <location>
        <begin position="660"/>
        <end position="709"/>
    </location>
</feature>
<keyword evidence="6" id="KW-0472">Membrane</keyword>
<comment type="subcellular location">
    <subcellularLocation>
        <location evidence="1">Endomembrane system</location>
    </subcellularLocation>
</comment>
<protein>
    <recommendedName>
        <fullName evidence="8">Beta-adaptin appendage C-terminal subdomain domain-containing protein</fullName>
    </recommendedName>
</protein>
<feature type="domain" description="Beta-adaptin appendage C-terminal subdomain" evidence="8">
    <location>
        <begin position="1011"/>
        <end position="1121"/>
    </location>
</feature>
<feature type="compositionally biased region" description="Basic and acidic residues" evidence="7">
    <location>
        <begin position="621"/>
        <end position="631"/>
    </location>
</feature>
<dbReference type="InterPro" id="IPR026739">
    <property type="entry name" value="AP_beta"/>
</dbReference>
<keyword evidence="4" id="KW-0653">Protein transport</keyword>
<dbReference type="PANTHER" id="PTHR11134">
    <property type="entry name" value="ADAPTOR COMPLEX SUBUNIT BETA FAMILY MEMBER"/>
    <property type="match status" value="1"/>
</dbReference>
<feature type="compositionally biased region" description="Low complexity" evidence="7">
    <location>
        <begin position="851"/>
        <end position="866"/>
    </location>
</feature>
<evidence type="ECO:0000256" key="4">
    <source>
        <dbReference type="ARBA" id="ARBA00022927"/>
    </source>
</evidence>
<organism evidence="9 10">
    <name type="scientific">Polyrhizophydium stewartii</name>
    <dbReference type="NCBI Taxonomy" id="2732419"/>
    <lineage>
        <taxon>Eukaryota</taxon>
        <taxon>Fungi</taxon>
        <taxon>Fungi incertae sedis</taxon>
        <taxon>Chytridiomycota</taxon>
        <taxon>Chytridiomycota incertae sedis</taxon>
        <taxon>Chytridiomycetes</taxon>
        <taxon>Rhizophydiales</taxon>
        <taxon>Rhizophydiales incertae sedis</taxon>
        <taxon>Polyrhizophydium</taxon>
    </lineage>
</organism>
<dbReference type="SMART" id="SM00185">
    <property type="entry name" value="ARM"/>
    <property type="match status" value="2"/>
</dbReference>
<dbReference type="Pfam" id="PF01602">
    <property type="entry name" value="Adaptin_N"/>
    <property type="match status" value="1"/>
</dbReference>
<dbReference type="InterPro" id="IPR008152">
    <property type="entry name" value="Clathrin_a/b/g-adaptin_app_Ig"/>
</dbReference>
<dbReference type="InterPro" id="IPR013037">
    <property type="entry name" value="Clathrin_b-adaptin_app_Ig-like"/>
</dbReference>
<sequence>MADAKFFQRGKVHELRDELAYDKRDSKHVRRKNALKKVVANMTMGNDMSALFPDVLSCMSLPALEIKKMVYLYLITYGKHKPDLTANAIGFLTRDTADENPLIRALALRTMSNIPVEKVAEGLCEPLRRALADRDPYVCKTAALCVAKMFAYREELVRQHGFVEQLGALLNHDNPSVVANAVAALMDMSVRSPSVEFHLSIGQVNKLLSAIEECNEWAQTYILESIMTVVPDDPGDAELLADRISPRLQHSNSAVVLTAIRIMLYLTNYIRNEHAILAIFKKLGPPLVTLLHNSPEVQYVALRNIQLILQRQRDFLQNDLKVFFCRYDDPIYVKLAKLDIMFRLTNESNIKFVLPELKEYAAEVDVDFVRKAVRSIGRCAIKIESSADKCIEALVELITTKVNYVVQEAVVVIKDIFRKYPNRYESIIGTLCESLDSLDEPEAKASMVWIVGQYSDRIENADELLQQFLETFKDDAAEVQLALLTAIVKLFIKRPTVGQDLVPKVLKLATEEIDNPDLRDRGFIYWRLLSTDPVAAKAIILSERPQISIDSDSMDGPLLNQLLYHVSTLSSLTHRPPRMSDALAGRIAGFPNFILYANGPPVQSTSEPARPQVASSAPETTYRDTSNRYGDEDLYAPRVNAAPVQENNLLDLLDLTVEDESPHGTPMMHAGYYGSPNMGTLPQGALQQDSQPHTSMYSHAIGSSSSNGSTGPYGNLAGVSFGSQGPDATSGLGVASGNLLGAAGGAPSLTSAHNPFGAPASFGAAAAGAAGGLDLLGLGTDPVPPLASRPIGGGIGTGAGAGALGLGPGAGMPVGGQMAFGATPNLTSSGAGAVLDPFAKTSTGVGLGTATPLSSSTMSPMSPSREPSAHPAAAGVGEITQDLYSLSLQTGFATQKTLFLAAQMGRGLEIQGAFVRRHGVLTCEMVLTNRALQPLSDFAILFNKNSFSLCPATPLEVRSPLFPNQSVETSLKLKVEGLPTTMTPVNNLQVAFKTNAGIVYFQTLVPLYLFFSEQGQLPPQTWLKMWKEEIPNEAKFGFPLARVEPAAVVRAKLQASNVFTVAERVVDNVPCMYLSVKLEDGTIFLVEMRIESSLSICACVVKTYAAHLFDVFQASIQTILG</sequence>
<evidence type="ECO:0000256" key="6">
    <source>
        <dbReference type="ARBA" id="ARBA00023136"/>
    </source>
</evidence>
<feature type="region of interest" description="Disordered" evidence="7">
    <location>
        <begin position="601"/>
        <end position="631"/>
    </location>
</feature>
<dbReference type="InterPro" id="IPR002553">
    <property type="entry name" value="Clathrin/coatomer_adapt-like_N"/>
</dbReference>
<dbReference type="InterPro" id="IPR016024">
    <property type="entry name" value="ARM-type_fold"/>
</dbReference>
<dbReference type="InterPro" id="IPR015151">
    <property type="entry name" value="B-adaptin_app_sub_C"/>
</dbReference>
<dbReference type="InterPro" id="IPR011989">
    <property type="entry name" value="ARM-like"/>
</dbReference>
<dbReference type="Gene3D" id="2.60.40.1150">
    <property type="match status" value="1"/>
</dbReference>
<dbReference type="SUPFAM" id="SSF55711">
    <property type="entry name" value="Subdomain of clathrin and coatomer appendage domain"/>
    <property type="match status" value="1"/>
</dbReference>
<feature type="compositionally biased region" description="Polar residues" evidence="7">
    <location>
        <begin position="677"/>
        <end position="697"/>
    </location>
</feature>
<dbReference type="SUPFAM" id="SSF48371">
    <property type="entry name" value="ARM repeat"/>
    <property type="match status" value="1"/>
</dbReference>
<dbReference type="InterPro" id="IPR000225">
    <property type="entry name" value="Armadillo"/>
</dbReference>
<dbReference type="SUPFAM" id="SSF49348">
    <property type="entry name" value="Clathrin adaptor appendage domain"/>
    <property type="match status" value="1"/>
</dbReference>
<evidence type="ECO:0000256" key="7">
    <source>
        <dbReference type="SAM" id="MobiDB-lite"/>
    </source>
</evidence>
<dbReference type="Pfam" id="PF02883">
    <property type="entry name" value="Alpha_adaptinC2"/>
    <property type="match status" value="1"/>
</dbReference>
<feature type="compositionally biased region" description="Low complexity" evidence="7">
    <location>
        <begin position="698"/>
        <end position="709"/>
    </location>
</feature>
<dbReference type="Gene3D" id="1.25.10.10">
    <property type="entry name" value="Leucine-rich Repeat Variant"/>
    <property type="match status" value="1"/>
</dbReference>
<comment type="similarity">
    <text evidence="2">Belongs to the adaptor complexes large subunit family.</text>
</comment>
<keyword evidence="10" id="KW-1185">Reference proteome</keyword>
<dbReference type="EMBL" id="JADGIZ020000034">
    <property type="protein sequence ID" value="KAL2914396.1"/>
    <property type="molecule type" value="Genomic_DNA"/>
</dbReference>
<feature type="compositionally biased region" description="Polar residues" evidence="7">
    <location>
        <begin position="601"/>
        <end position="620"/>
    </location>
</feature>
<dbReference type="Gene3D" id="3.30.310.10">
    <property type="entry name" value="TATA-Binding Protein"/>
    <property type="match status" value="1"/>
</dbReference>
<evidence type="ECO:0000256" key="2">
    <source>
        <dbReference type="ARBA" id="ARBA00006613"/>
    </source>
</evidence>
<evidence type="ECO:0000259" key="8">
    <source>
        <dbReference type="SMART" id="SM01020"/>
    </source>
</evidence>
<evidence type="ECO:0000313" key="10">
    <source>
        <dbReference type="Proteomes" id="UP001527925"/>
    </source>
</evidence>
<name>A0ABR4N4C7_9FUNG</name>
<keyword evidence="3" id="KW-0813">Transport</keyword>
<accession>A0ABR4N4C7</accession>
<feature type="region of interest" description="Disordered" evidence="7">
    <location>
        <begin position="849"/>
        <end position="872"/>
    </location>
</feature>
<dbReference type="InterPro" id="IPR009028">
    <property type="entry name" value="Coatomer/calthrin_app_sub_C"/>
</dbReference>
<evidence type="ECO:0000256" key="3">
    <source>
        <dbReference type="ARBA" id="ARBA00022448"/>
    </source>
</evidence>
<evidence type="ECO:0000256" key="5">
    <source>
        <dbReference type="ARBA" id="ARBA00022990"/>
    </source>
</evidence>
<evidence type="ECO:0000256" key="1">
    <source>
        <dbReference type="ARBA" id="ARBA00004308"/>
    </source>
</evidence>
<gene>
    <name evidence="9" type="ORF">HK105_206168</name>
</gene>